<feature type="domain" description="Phosphoribosyltransferase" evidence="1">
    <location>
        <begin position="96"/>
        <end position="221"/>
    </location>
</feature>
<dbReference type="CDD" id="cd06223">
    <property type="entry name" value="PRTases_typeI"/>
    <property type="match status" value="1"/>
</dbReference>
<evidence type="ECO:0000259" key="1">
    <source>
        <dbReference type="Pfam" id="PF00156"/>
    </source>
</evidence>
<proteinExistence type="predicted"/>
<dbReference type="InterPro" id="IPR000836">
    <property type="entry name" value="PRTase_dom"/>
</dbReference>
<sequence length="262" mass="29730">MPYRQKYDTMKKLIYFRIKHMKYSSQESFETEPSSIADTEFLLRGTFNEIAFVDNFDKKYVSAPFVNQLIDPELQGYAADMIVYDIVEKIRNEKIDIIRRGNKPPVFKVVGIPDSGLYLATAVSERLGWKLAPGRKGPNPPPGAWKDQFIIEEKVRSYTTGAMSSFAFNGINPLEDNVLVIDDVVAKGYTSNLVIEEFLKRGVNVIGLAAYFDKMEQKGVSTVEDNTGVKTFPALRVEKIYRDSLQLSDPHFYIEDDSTPTP</sequence>
<evidence type="ECO:0000313" key="3">
    <source>
        <dbReference type="Proteomes" id="UP000053904"/>
    </source>
</evidence>
<protein>
    <recommendedName>
        <fullName evidence="1">Phosphoribosyltransferase domain-containing protein</fullName>
    </recommendedName>
</protein>
<accession>A0A101HJ62</accession>
<comment type="caution">
    <text evidence="2">The sequence shown here is derived from an EMBL/GenBank/DDBJ whole genome shotgun (WGS) entry which is preliminary data.</text>
</comment>
<dbReference type="InterPro" id="IPR029057">
    <property type="entry name" value="PRTase-like"/>
</dbReference>
<reference evidence="3" key="1">
    <citation type="journal article" date="2015" name="MBio">
        <title>Genome-Resolved Metagenomic Analysis Reveals Roles for Candidate Phyla and Other Microbial Community Members in Biogeochemical Transformations in Oil Reservoirs.</title>
        <authorList>
            <person name="Hu P."/>
            <person name="Tom L."/>
            <person name="Singh A."/>
            <person name="Thomas B.C."/>
            <person name="Baker B.J."/>
            <person name="Piceno Y.M."/>
            <person name="Andersen G.L."/>
            <person name="Banfield J.F."/>
        </authorList>
    </citation>
    <scope>NUCLEOTIDE SEQUENCE [LARGE SCALE GENOMIC DNA]</scope>
</reference>
<evidence type="ECO:0000313" key="2">
    <source>
        <dbReference type="EMBL" id="KUK77821.1"/>
    </source>
</evidence>
<dbReference type="AlphaFoldDB" id="A0A101HJ62"/>
<name>A0A101HJ62_9BACT</name>
<gene>
    <name evidence="2" type="ORF">XD93_0049</name>
</gene>
<organism evidence="2 3">
    <name type="scientific">candidate division WS6 bacterium 34_10</name>
    <dbReference type="NCBI Taxonomy" id="1641389"/>
    <lineage>
        <taxon>Bacteria</taxon>
        <taxon>Candidatus Dojkabacteria</taxon>
    </lineage>
</organism>
<dbReference type="Gene3D" id="3.40.50.2020">
    <property type="match status" value="1"/>
</dbReference>
<dbReference type="Proteomes" id="UP000053904">
    <property type="component" value="Unassembled WGS sequence"/>
</dbReference>
<dbReference type="EMBL" id="LGGO01000003">
    <property type="protein sequence ID" value="KUK77821.1"/>
    <property type="molecule type" value="Genomic_DNA"/>
</dbReference>
<dbReference type="Pfam" id="PF00156">
    <property type="entry name" value="Pribosyltran"/>
    <property type="match status" value="1"/>
</dbReference>
<dbReference type="SUPFAM" id="SSF53271">
    <property type="entry name" value="PRTase-like"/>
    <property type="match status" value="1"/>
</dbReference>